<keyword evidence="1" id="KW-1133">Transmembrane helix</keyword>
<evidence type="ECO:0000256" key="1">
    <source>
        <dbReference type="SAM" id="Phobius"/>
    </source>
</evidence>
<sequence length="155" mass="17870">MEGRFIVPQFIDAEDKIWGPITVRQFVIMVVGGLFLFISYKLSDLSLFLFQAVLIIILVIVIAFFKINGQPFHIFALNFISSFKKPRIRVWKKEYIKVEHFRAKGEGQENQDQYPIRKSFLSSKKLSELSLVIDTGGVYKGEQDANTLNKTVYSN</sequence>
<name>A0A2H0NEW6_9BACT</name>
<evidence type="ECO:0008006" key="4">
    <source>
        <dbReference type="Google" id="ProtNLM"/>
    </source>
</evidence>
<keyword evidence="1" id="KW-0472">Membrane</keyword>
<protein>
    <recommendedName>
        <fullName evidence="4">PrgI family protein</fullName>
    </recommendedName>
</protein>
<evidence type="ECO:0000313" key="2">
    <source>
        <dbReference type="EMBL" id="PIR06715.1"/>
    </source>
</evidence>
<reference evidence="2 3" key="1">
    <citation type="submission" date="2017-09" db="EMBL/GenBank/DDBJ databases">
        <title>Depth-based differentiation of microbial function through sediment-hosted aquifers and enrichment of novel symbionts in the deep terrestrial subsurface.</title>
        <authorList>
            <person name="Probst A.J."/>
            <person name="Ladd B."/>
            <person name="Jarett J.K."/>
            <person name="Geller-Mcgrath D.E."/>
            <person name="Sieber C.M."/>
            <person name="Emerson J.B."/>
            <person name="Anantharaman K."/>
            <person name="Thomas B.C."/>
            <person name="Malmstrom R."/>
            <person name="Stieglmeier M."/>
            <person name="Klingl A."/>
            <person name="Woyke T."/>
            <person name="Ryan C.M."/>
            <person name="Banfield J.F."/>
        </authorList>
    </citation>
    <scope>NUCLEOTIDE SEQUENCE [LARGE SCALE GENOMIC DNA]</scope>
    <source>
        <strain evidence="2">CG11_big_fil_rev_8_21_14_0_20_36_20</strain>
    </source>
</reference>
<evidence type="ECO:0000313" key="3">
    <source>
        <dbReference type="Proteomes" id="UP000230564"/>
    </source>
</evidence>
<dbReference type="Pfam" id="PF12666">
    <property type="entry name" value="PrgI"/>
    <property type="match status" value="1"/>
</dbReference>
<gene>
    <name evidence="2" type="ORF">COV55_02630</name>
</gene>
<feature type="transmembrane region" description="Helical" evidence="1">
    <location>
        <begin position="21"/>
        <end position="40"/>
    </location>
</feature>
<keyword evidence="1" id="KW-0812">Transmembrane</keyword>
<feature type="transmembrane region" description="Helical" evidence="1">
    <location>
        <begin position="46"/>
        <end position="65"/>
    </location>
</feature>
<proteinExistence type="predicted"/>
<organism evidence="2 3">
    <name type="scientific">Candidatus Komeilibacteria bacterium CG11_big_fil_rev_8_21_14_0_20_36_20</name>
    <dbReference type="NCBI Taxonomy" id="1974477"/>
    <lineage>
        <taxon>Bacteria</taxon>
        <taxon>Candidatus Komeiliibacteriota</taxon>
    </lineage>
</organism>
<accession>A0A2H0NEW6</accession>
<dbReference type="AlphaFoldDB" id="A0A2H0NEW6"/>
<comment type="caution">
    <text evidence="2">The sequence shown here is derived from an EMBL/GenBank/DDBJ whole genome shotgun (WGS) entry which is preliminary data.</text>
</comment>
<dbReference type="Proteomes" id="UP000230564">
    <property type="component" value="Unassembled WGS sequence"/>
</dbReference>
<dbReference type="EMBL" id="PCWQ01000010">
    <property type="protein sequence ID" value="PIR06715.1"/>
    <property type="molecule type" value="Genomic_DNA"/>
</dbReference>
<dbReference type="InterPro" id="IPR024414">
    <property type="entry name" value="Uncharacterised_PrgI"/>
</dbReference>